<dbReference type="PROSITE" id="PS51747">
    <property type="entry name" value="CYT_DCMP_DEAMINASES_2"/>
    <property type="match status" value="1"/>
</dbReference>
<evidence type="ECO:0000256" key="8">
    <source>
        <dbReference type="ARBA" id="ARBA00022833"/>
    </source>
</evidence>
<dbReference type="EC" id="3.5.4.26" evidence="12"/>
<feature type="domain" description="CMP/dCMP-type deaminase" evidence="13">
    <location>
        <begin position="4"/>
        <end position="129"/>
    </location>
</feature>
<evidence type="ECO:0000256" key="7">
    <source>
        <dbReference type="ARBA" id="ARBA00022723"/>
    </source>
</evidence>
<dbReference type="InterPro" id="IPR002734">
    <property type="entry name" value="RibDG_C"/>
</dbReference>
<comment type="cofactor">
    <cofactor evidence="12">
        <name>Zn(2+)</name>
        <dbReference type="ChEBI" id="CHEBI:29105"/>
    </cofactor>
    <text evidence="12">Binds 1 zinc ion.</text>
</comment>
<dbReference type="Proteomes" id="UP000035086">
    <property type="component" value="Chromosome"/>
</dbReference>
<gene>
    <name evidence="14" type="ORF">RO07_14675</name>
</gene>
<comment type="pathway">
    <text evidence="2 12">Cofactor biosynthesis; riboflavin biosynthesis; 5-amino-6-(D-ribitylamino)uracil from GTP: step 2/4.</text>
</comment>
<organism evidence="14 15">
    <name type="scientific">Pandoraea pulmonicola</name>
    <dbReference type="NCBI Taxonomy" id="93221"/>
    <lineage>
        <taxon>Bacteria</taxon>
        <taxon>Pseudomonadati</taxon>
        <taxon>Pseudomonadota</taxon>
        <taxon>Betaproteobacteria</taxon>
        <taxon>Burkholderiales</taxon>
        <taxon>Burkholderiaceae</taxon>
        <taxon>Pandoraea</taxon>
    </lineage>
</organism>
<evidence type="ECO:0000256" key="2">
    <source>
        <dbReference type="ARBA" id="ARBA00004882"/>
    </source>
</evidence>
<comment type="similarity">
    <text evidence="4 12">In the N-terminal section; belongs to the cytidine and deoxycytidylate deaminase family.</text>
</comment>
<evidence type="ECO:0000313" key="15">
    <source>
        <dbReference type="Proteomes" id="UP000035086"/>
    </source>
</evidence>
<dbReference type="InterPro" id="IPR004794">
    <property type="entry name" value="Eubact_RibD"/>
</dbReference>
<dbReference type="Pfam" id="PF00383">
    <property type="entry name" value="dCMP_cyt_deam_1"/>
    <property type="match status" value="1"/>
</dbReference>
<reference evidence="14" key="1">
    <citation type="submission" date="2016-11" db="EMBL/GenBank/DDBJ databases">
        <title>Complete Genome Sequencing of Pandoraea pulmonicola DSM 16583.</title>
        <authorList>
            <person name="Chan K.-G."/>
        </authorList>
    </citation>
    <scope>NUCLEOTIDE SEQUENCE</scope>
    <source>
        <strain evidence="14">DSM 16583</strain>
    </source>
</reference>
<evidence type="ECO:0000256" key="5">
    <source>
        <dbReference type="ARBA" id="ARBA00007417"/>
    </source>
</evidence>
<comment type="catalytic activity">
    <reaction evidence="12">
        <text>5-amino-6-(5-phospho-D-ribitylamino)uracil + NADP(+) = 5-amino-6-(5-phospho-D-ribosylamino)uracil + NADPH + H(+)</text>
        <dbReference type="Rhea" id="RHEA:17845"/>
        <dbReference type="ChEBI" id="CHEBI:15378"/>
        <dbReference type="ChEBI" id="CHEBI:57783"/>
        <dbReference type="ChEBI" id="CHEBI:58349"/>
        <dbReference type="ChEBI" id="CHEBI:58421"/>
        <dbReference type="ChEBI" id="CHEBI:58453"/>
        <dbReference type="EC" id="1.1.1.193"/>
    </reaction>
</comment>
<dbReference type="InterPro" id="IPR011549">
    <property type="entry name" value="RibD_C"/>
</dbReference>
<dbReference type="Gene3D" id="3.40.140.10">
    <property type="entry name" value="Cytidine Deaminase, domain 2"/>
    <property type="match status" value="1"/>
</dbReference>
<comment type="pathway">
    <text evidence="3 12">Cofactor biosynthesis; riboflavin biosynthesis; 5-amino-6-(D-ribitylamino)uracil from GTP: step 3/4.</text>
</comment>
<comment type="catalytic activity">
    <reaction evidence="12">
        <text>2,5-diamino-6-hydroxy-4-(5-phosphoribosylamino)-pyrimidine + H2O + H(+) = 5-amino-6-(5-phospho-D-ribosylamino)uracil + NH4(+)</text>
        <dbReference type="Rhea" id="RHEA:21868"/>
        <dbReference type="ChEBI" id="CHEBI:15377"/>
        <dbReference type="ChEBI" id="CHEBI:15378"/>
        <dbReference type="ChEBI" id="CHEBI:28938"/>
        <dbReference type="ChEBI" id="CHEBI:58453"/>
        <dbReference type="ChEBI" id="CHEBI:58614"/>
        <dbReference type="EC" id="3.5.4.26"/>
    </reaction>
</comment>
<dbReference type="Gene3D" id="3.40.430.10">
    <property type="entry name" value="Dihydrofolate Reductase, subunit A"/>
    <property type="match status" value="1"/>
</dbReference>
<evidence type="ECO:0000313" key="14">
    <source>
        <dbReference type="EMBL" id="AJC21418.1"/>
    </source>
</evidence>
<keyword evidence="10 12" id="KW-0560">Oxidoreductase</keyword>
<dbReference type="PIRSF" id="PIRSF006769">
    <property type="entry name" value="RibD"/>
    <property type="match status" value="1"/>
</dbReference>
<dbReference type="InterPro" id="IPR024072">
    <property type="entry name" value="DHFR-like_dom_sf"/>
</dbReference>
<proteinExistence type="inferred from homology"/>
<dbReference type="EC" id="1.1.1.193" evidence="12"/>
<comment type="function">
    <text evidence="1 12">Converts 2,5-diamino-6-(ribosylamino)-4(3h)-pyrimidinone 5'-phosphate into 5-amino-6-(ribosylamino)-2,4(1h,3h)-pyrimidinedione 5'-phosphate.</text>
</comment>
<sequence>MFSDQDFAYMRRALALAERAMFTTSPNPRVGCVIVQDGRVIGEGFTQPAGQDHAEVQAMKDARARGETMRGATAYVTLEPCSHYGRTPPCAKGLIEAGVKRVIAAMEDPNPLVAGRGLTMLREAGIEVRCGLLEQEAREKNIGFVARMTRGTPWVRMKVAASLDGKTALHNGASQWLTGPAARADGHAWRARACAILTGIGTVREDDPALTVREVQTTRQPLRIVVDSRLDISPSAKVLKDGNALVVCANGDAERAARLRELGVEVLDLPNPSGKVELPALLRALGQRQLNEIHVEAGFKLNGSLLREHCVDELLTYLAPCIVGDAQGMFNLPALTSLDDKLALTFTDVRMIEDDLRILARLRHR</sequence>
<dbReference type="Pfam" id="PF01872">
    <property type="entry name" value="RibD_C"/>
    <property type="match status" value="1"/>
</dbReference>
<dbReference type="PANTHER" id="PTHR38011">
    <property type="entry name" value="DIHYDROFOLATE REDUCTASE FAMILY PROTEIN (AFU_ORTHOLOGUE AFUA_8G06820)"/>
    <property type="match status" value="1"/>
</dbReference>
<protein>
    <recommendedName>
        <fullName evidence="12">Riboflavin biosynthesis protein RibD</fullName>
    </recommendedName>
    <domain>
        <recommendedName>
            <fullName evidence="12">Diaminohydroxyphosphoribosylaminopyrimidine deaminase</fullName>
            <shortName evidence="12">DRAP deaminase</shortName>
            <ecNumber evidence="12">3.5.4.26</ecNumber>
        </recommendedName>
        <alternativeName>
            <fullName evidence="12">Riboflavin-specific deaminase</fullName>
        </alternativeName>
    </domain>
    <domain>
        <recommendedName>
            <fullName evidence="12">5-amino-6-(5-phosphoribosylamino)uracil reductase</fullName>
            <ecNumber evidence="12">1.1.1.193</ecNumber>
        </recommendedName>
        <alternativeName>
            <fullName evidence="12">HTP reductase</fullName>
        </alternativeName>
    </domain>
</protein>
<evidence type="ECO:0000256" key="9">
    <source>
        <dbReference type="ARBA" id="ARBA00022857"/>
    </source>
</evidence>
<keyword evidence="8 12" id="KW-0862">Zinc</keyword>
<evidence type="ECO:0000256" key="6">
    <source>
        <dbReference type="ARBA" id="ARBA00022619"/>
    </source>
</evidence>
<dbReference type="PROSITE" id="PS00903">
    <property type="entry name" value="CYT_DCMP_DEAMINASES_1"/>
    <property type="match status" value="1"/>
</dbReference>
<evidence type="ECO:0000259" key="13">
    <source>
        <dbReference type="PROSITE" id="PS51747"/>
    </source>
</evidence>
<dbReference type="NCBIfam" id="TIGR00227">
    <property type="entry name" value="ribD_Cterm"/>
    <property type="match status" value="1"/>
</dbReference>
<keyword evidence="6 12" id="KW-0686">Riboflavin biosynthesis</keyword>
<dbReference type="PANTHER" id="PTHR38011:SF7">
    <property type="entry name" value="2,5-DIAMINO-6-RIBOSYLAMINO-4(3H)-PYRIMIDINONE 5'-PHOSPHATE REDUCTASE"/>
    <property type="match status" value="1"/>
</dbReference>
<dbReference type="InterPro" id="IPR050765">
    <property type="entry name" value="Riboflavin_Biosynth_HTPR"/>
</dbReference>
<keyword evidence="7 12" id="KW-0479">Metal-binding</keyword>
<evidence type="ECO:0000256" key="12">
    <source>
        <dbReference type="PIRNR" id="PIRNR006769"/>
    </source>
</evidence>
<dbReference type="InterPro" id="IPR016192">
    <property type="entry name" value="APOBEC/CMP_deaminase_Zn-bd"/>
</dbReference>
<evidence type="ECO:0000256" key="10">
    <source>
        <dbReference type="ARBA" id="ARBA00023002"/>
    </source>
</evidence>
<dbReference type="CDD" id="cd01284">
    <property type="entry name" value="Riboflavin_deaminase-reductase"/>
    <property type="match status" value="1"/>
</dbReference>
<dbReference type="EMBL" id="CP010310">
    <property type="protein sequence ID" value="AJC21418.1"/>
    <property type="molecule type" value="Genomic_DNA"/>
</dbReference>
<dbReference type="SUPFAM" id="SSF53927">
    <property type="entry name" value="Cytidine deaminase-like"/>
    <property type="match status" value="1"/>
</dbReference>
<name>A0ABM5S0Z9_PANPU</name>
<evidence type="ECO:0000256" key="4">
    <source>
        <dbReference type="ARBA" id="ARBA00005259"/>
    </source>
</evidence>
<evidence type="ECO:0000256" key="1">
    <source>
        <dbReference type="ARBA" id="ARBA00002151"/>
    </source>
</evidence>
<dbReference type="InterPro" id="IPR002125">
    <property type="entry name" value="CMP_dCMP_dom"/>
</dbReference>
<dbReference type="NCBIfam" id="TIGR00326">
    <property type="entry name" value="eubact_ribD"/>
    <property type="match status" value="1"/>
</dbReference>
<accession>A0ABM5S0Z9</accession>
<evidence type="ECO:0000256" key="11">
    <source>
        <dbReference type="ARBA" id="ARBA00023268"/>
    </source>
</evidence>
<keyword evidence="15" id="KW-1185">Reference proteome</keyword>
<keyword evidence="9 12" id="KW-0521">NADP</keyword>
<comment type="similarity">
    <text evidence="5 12">In the C-terminal section; belongs to the HTP reductase family.</text>
</comment>
<dbReference type="SUPFAM" id="SSF53597">
    <property type="entry name" value="Dihydrofolate reductase-like"/>
    <property type="match status" value="1"/>
</dbReference>
<keyword evidence="11" id="KW-0511">Multifunctional enzyme</keyword>
<dbReference type="InterPro" id="IPR016193">
    <property type="entry name" value="Cytidine_deaminase-like"/>
</dbReference>
<dbReference type="RefSeq" id="WP_039409053.1">
    <property type="nucleotide sequence ID" value="NZ_CP010310.2"/>
</dbReference>
<evidence type="ECO:0000256" key="3">
    <source>
        <dbReference type="ARBA" id="ARBA00004910"/>
    </source>
</evidence>
<keyword evidence="12" id="KW-0378">Hydrolase</keyword>